<proteinExistence type="predicted"/>
<dbReference type="SUPFAM" id="SSF47413">
    <property type="entry name" value="lambda repressor-like DNA-binding domains"/>
    <property type="match status" value="1"/>
</dbReference>
<accession>A0A8S5R275</accession>
<evidence type="ECO:0000259" key="1">
    <source>
        <dbReference type="PROSITE" id="PS50943"/>
    </source>
</evidence>
<name>A0A8S5R275_9CAUD</name>
<feature type="domain" description="HTH cro/C1-type" evidence="1">
    <location>
        <begin position="1"/>
        <end position="38"/>
    </location>
</feature>
<dbReference type="EMBL" id="BK015792">
    <property type="protein sequence ID" value="DAE25036.1"/>
    <property type="molecule type" value="Genomic_DNA"/>
</dbReference>
<reference evidence="2" key="1">
    <citation type="journal article" date="2021" name="Proc. Natl. Acad. Sci. U.S.A.">
        <title>A Catalog of Tens of Thousands of Viruses from Human Metagenomes Reveals Hidden Associations with Chronic Diseases.</title>
        <authorList>
            <person name="Tisza M.J."/>
            <person name="Buck C.B."/>
        </authorList>
    </citation>
    <scope>NUCLEOTIDE SEQUENCE</scope>
    <source>
        <strain evidence="2">Ct4Am4</strain>
    </source>
</reference>
<dbReference type="InterPro" id="IPR001387">
    <property type="entry name" value="Cro/C1-type_HTH"/>
</dbReference>
<dbReference type="Gene3D" id="1.10.260.40">
    <property type="entry name" value="lambda repressor-like DNA-binding domains"/>
    <property type="match status" value="1"/>
</dbReference>
<dbReference type="CDD" id="cd00093">
    <property type="entry name" value="HTH_XRE"/>
    <property type="match status" value="1"/>
</dbReference>
<sequence length="44" mass="4987">MAGISQPSYWQIECGLCDPTVDTAKKIAHALSVDWTRFFQDKEV</sequence>
<dbReference type="InterPro" id="IPR010982">
    <property type="entry name" value="Lambda_DNA-bd_dom_sf"/>
</dbReference>
<dbReference type="GO" id="GO:0003677">
    <property type="term" value="F:DNA binding"/>
    <property type="evidence" value="ECO:0007669"/>
    <property type="project" value="InterPro"/>
</dbReference>
<evidence type="ECO:0000313" key="2">
    <source>
        <dbReference type="EMBL" id="DAE25036.1"/>
    </source>
</evidence>
<dbReference type="PROSITE" id="PS50943">
    <property type="entry name" value="HTH_CROC1"/>
    <property type="match status" value="1"/>
</dbReference>
<organism evidence="2">
    <name type="scientific">Siphoviridae sp. ct4Am4</name>
    <dbReference type="NCBI Taxonomy" id="2826287"/>
    <lineage>
        <taxon>Viruses</taxon>
        <taxon>Duplodnaviria</taxon>
        <taxon>Heunggongvirae</taxon>
        <taxon>Uroviricota</taxon>
        <taxon>Caudoviricetes</taxon>
    </lineage>
</organism>
<protein>
    <submittedName>
        <fullName evidence="2">Helix-turn-helix domain protein</fullName>
    </submittedName>
</protein>